<dbReference type="InterPro" id="IPR036691">
    <property type="entry name" value="Endo/exonu/phosph_ase_sf"/>
</dbReference>
<keyword evidence="2" id="KW-0255">Endonuclease</keyword>
<protein>
    <submittedName>
        <fullName evidence="2">Endonuclease/exonuclease/phosphatase family metal-dependent hydrolase</fullName>
    </submittedName>
</protein>
<dbReference type="Gene3D" id="3.60.10.10">
    <property type="entry name" value="Endonuclease/exonuclease/phosphatase"/>
    <property type="match status" value="1"/>
</dbReference>
<keyword evidence="2" id="KW-0378">Hydrolase</keyword>
<dbReference type="InterPro" id="IPR051916">
    <property type="entry name" value="GPI-anchor_lipid_remodeler"/>
</dbReference>
<dbReference type="GO" id="GO:0004527">
    <property type="term" value="F:exonuclease activity"/>
    <property type="evidence" value="ECO:0007669"/>
    <property type="project" value="UniProtKB-KW"/>
</dbReference>
<dbReference type="GO" id="GO:0004519">
    <property type="term" value="F:endonuclease activity"/>
    <property type="evidence" value="ECO:0007669"/>
    <property type="project" value="UniProtKB-KW"/>
</dbReference>
<dbReference type="AlphaFoldDB" id="A0A3N2AQW3"/>
<reference evidence="2 3" key="1">
    <citation type="submission" date="2018-11" db="EMBL/GenBank/DDBJ databases">
        <title>Sequencing the genomes of 1000 actinobacteria strains.</title>
        <authorList>
            <person name="Klenk H.-P."/>
        </authorList>
    </citation>
    <scope>NUCLEOTIDE SEQUENCE [LARGE SCALE GENOMIC DNA]</scope>
    <source>
        <strain evidence="2 3">DSM 9580</strain>
    </source>
</reference>
<dbReference type="PANTHER" id="PTHR14859">
    <property type="entry name" value="CALCOFLUOR WHITE HYPERSENSITIVE PROTEIN PRECURSOR"/>
    <property type="match status" value="1"/>
</dbReference>
<feature type="domain" description="Endonuclease/exonuclease/phosphatase" evidence="1">
    <location>
        <begin position="4"/>
        <end position="247"/>
    </location>
</feature>
<dbReference type="EMBL" id="RKHJ01000001">
    <property type="protein sequence ID" value="ROR65386.1"/>
    <property type="molecule type" value="Genomic_DNA"/>
</dbReference>
<dbReference type="GO" id="GO:0016020">
    <property type="term" value="C:membrane"/>
    <property type="evidence" value="ECO:0007669"/>
    <property type="project" value="GOC"/>
</dbReference>
<evidence type="ECO:0000259" key="1">
    <source>
        <dbReference type="Pfam" id="PF03372"/>
    </source>
</evidence>
<dbReference type="Proteomes" id="UP000275456">
    <property type="component" value="Unassembled WGS sequence"/>
</dbReference>
<keyword evidence="3" id="KW-1185">Reference proteome</keyword>
<dbReference type="RefSeq" id="WP_123696482.1">
    <property type="nucleotide sequence ID" value="NZ_RKHJ01000001.1"/>
</dbReference>
<dbReference type="InterPro" id="IPR005135">
    <property type="entry name" value="Endo/exonuclease/phosphatase"/>
</dbReference>
<gene>
    <name evidence="2" type="ORF">EDD26_0752</name>
</gene>
<dbReference type="GO" id="GO:0006506">
    <property type="term" value="P:GPI anchor biosynthetic process"/>
    <property type="evidence" value="ECO:0007669"/>
    <property type="project" value="TreeGrafter"/>
</dbReference>
<keyword evidence="2" id="KW-0269">Exonuclease</keyword>
<dbReference type="SUPFAM" id="SSF56219">
    <property type="entry name" value="DNase I-like"/>
    <property type="match status" value="1"/>
</dbReference>
<evidence type="ECO:0000313" key="3">
    <source>
        <dbReference type="Proteomes" id="UP000275456"/>
    </source>
</evidence>
<proteinExistence type="predicted"/>
<dbReference type="Pfam" id="PF03372">
    <property type="entry name" value="Exo_endo_phos"/>
    <property type="match status" value="1"/>
</dbReference>
<keyword evidence="2" id="KW-0540">Nuclease</keyword>
<organism evidence="2 3">
    <name type="scientific">Agrococcus jenensis</name>
    <dbReference type="NCBI Taxonomy" id="46353"/>
    <lineage>
        <taxon>Bacteria</taxon>
        <taxon>Bacillati</taxon>
        <taxon>Actinomycetota</taxon>
        <taxon>Actinomycetes</taxon>
        <taxon>Micrococcales</taxon>
        <taxon>Microbacteriaceae</taxon>
        <taxon>Agrococcus</taxon>
    </lineage>
</organism>
<name>A0A3N2AQW3_9MICO</name>
<dbReference type="PANTHER" id="PTHR14859:SF1">
    <property type="entry name" value="PGAP2-INTERACTING PROTEIN"/>
    <property type="match status" value="1"/>
</dbReference>
<accession>A0A3N2AQW3</accession>
<sequence>MRLASWNVLHGRTSADAAVDGDRFARAIAAIDADVLALQEVDRGQARSGLLDLAEIAAEATGSAVARFVPAIIGDPAREWRAAEAADLDAVADGYGIALVSRYPVLRWHVLRLESSERFRAPVLMPETRSVLWLRDEPRAVVAATIRTPLGDWTVACTHLSFLQGVNVRQLRRTMRWLRQLPGPRVLMGDLNLPPAVARRVAQADLLARGATFPQQRPLVQIDHILSADDLPRSRQVRLARPALSDHMPIAIDFEE</sequence>
<evidence type="ECO:0000313" key="2">
    <source>
        <dbReference type="EMBL" id="ROR65386.1"/>
    </source>
</evidence>
<comment type="caution">
    <text evidence="2">The sequence shown here is derived from an EMBL/GenBank/DDBJ whole genome shotgun (WGS) entry which is preliminary data.</text>
</comment>
<dbReference type="OrthoDB" id="155529at2"/>